<evidence type="ECO:0000256" key="6">
    <source>
        <dbReference type="ARBA" id="ARBA00022692"/>
    </source>
</evidence>
<evidence type="ECO:0000256" key="3">
    <source>
        <dbReference type="ARBA" id="ARBA00012438"/>
    </source>
</evidence>
<dbReference type="AlphaFoldDB" id="Q21ZH0"/>
<dbReference type="InterPro" id="IPR003661">
    <property type="entry name" value="HisK_dim/P_dom"/>
</dbReference>
<feature type="domain" description="Histidine kinase" evidence="11">
    <location>
        <begin position="267"/>
        <end position="475"/>
    </location>
</feature>
<reference evidence="13" key="1">
    <citation type="submission" date="2006-02" db="EMBL/GenBank/DDBJ databases">
        <title>Complete sequence of chromosome of Rhodoferax ferrireducens DSM 15236.</title>
        <authorList>
            <person name="Copeland A."/>
            <person name="Lucas S."/>
            <person name="Lapidus A."/>
            <person name="Barry K."/>
            <person name="Detter J.C."/>
            <person name="Glavina del Rio T."/>
            <person name="Hammon N."/>
            <person name="Israni S."/>
            <person name="Pitluck S."/>
            <person name="Brettin T."/>
            <person name="Bruce D."/>
            <person name="Han C."/>
            <person name="Tapia R."/>
            <person name="Gilna P."/>
            <person name="Kiss H."/>
            <person name="Schmutz J."/>
            <person name="Larimer F."/>
            <person name="Land M."/>
            <person name="Kyrpides N."/>
            <person name="Ivanova N."/>
            <person name="Richardson P."/>
        </authorList>
    </citation>
    <scope>NUCLEOTIDE SEQUENCE [LARGE SCALE GENOMIC DNA]</scope>
    <source>
        <strain evidence="13">ATCC BAA-621 / DSM 15236 / T118</strain>
    </source>
</reference>
<sequence>MSPGDTLAGEGAGSGTAGHGLSLKRQLLLWLLLPQLVLWLVGGALAYRIALSYAEKGIDQSLTQSVRSLARQVKPIGSGLLIDFPRAAQDIIEQDPQDRVSYLVSSPPGSFLLGNGRLPEPPQRLSPVPGEPLLYNAVVDGKPMRVALLEVNYGEATSPQRLRVQVAKSLVVQRRLTTELVADMLAPLLLLGVLLSVLVYGGVSRGLLPLTRLQAQLGLRREQNVSALSPIEMTQAPQEVHALAQAVNQLLAAVRRSLGQEKRFLNDAAHQLRTPLAGLISQTELALAETDPQALHARLSKVLAGAQRSAHLVQQLLSLARNEAEVRLQTLDLAALAREVARDWTPRAMAAGVDLGYEGADSLGVQGEAMLLREAMSNLLDNALLYAGRGSVVTLRVKRLTQQAVLEVEDNGPGLSATELAHLFERFWRASELPGGCGLGLAIVAEIAQRHGGSASAHVVQPHGLRISLSLPVVSWDTAL</sequence>
<dbReference type="SUPFAM" id="SSF55874">
    <property type="entry name" value="ATPase domain of HSP90 chaperone/DNA topoisomerase II/histidine kinase"/>
    <property type="match status" value="1"/>
</dbReference>
<dbReference type="InterPro" id="IPR013727">
    <property type="entry name" value="2CSK_N"/>
</dbReference>
<dbReference type="RefSeq" id="WP_011463402.1">
    <property type="nucleotide sequence ID" value="NC_007908.1"/>
</dbReference>
<dbReference type="OrthoDB" id="8554694at2"/>
<dbReference type="InterPro" id="IPR036890">
    <property type="entry name" value="HATPase_C_sf"/>
</dbReference>
<dbReference type="PRINTS" id="PR00344">
    <property type="entry name" value="BCTRLSENSOR"/>
</dbReference>
<evidence type="ECO:0000256" key="4">
    <source>
        <dbReference type="ARBA" id="ARBA00022553"/>
    </source>
</evidence>
<feature type="transmembrane region" description="Helical" evidence="10">
    <location>
        <begin position="184"/>
        <end position="203"/>
    </location>
</feature>
<evidence type="ECO:0000256" key="7">
    <source>
        <dbReference type="ARBA" id="ARBA00022777"/>
    </source>
</evidence>
<dbReference type="InterPro" id="IPR050428">
    <property type="entry name" value="TCS_sensor_his_kinase"/>
</dbReference>
<dbReference type="HOGENOM" id="CLU_000445_89_37_4"/>
<dbReference type="Pfam" id="PF00512">
    <property type="entry name" value="HisKA"/>
    <property type="match status" value="1"/>
</dbReference>
<dbReference type="PANTHER" id="PTHR45436:SF1">
    <property type="entry name" value="SENSOR PROTEIN QSEC"/>
    <property type="match status" value="1"/>
</dbReference>
<organism evidence="12 13">
    <name type="scientific">Albidiferax ferrireducens (strain ATCC BAA-621 / DSM 15236 / T118)</name>
    <name type="common">Rhodoferax ferrireducens</name>
    <dbReference type="NCBI Taxonomy" id="338969"/>
    <lineage>
        <taxon>Bacteria</taxon>
        <taxon>Pseudomonadati</taxon>
        <taxon>Pseudomonadota</taxon>
        <taxon>Betaproteobacteria</taxon>
        <taxon>Burkholderiales</taxon>
        <taxon>Comamonadaceae</taxon>
        <taxon>Rhodoferax</taxon>
    </lineage>
</organism>
<protein>
    <recommendedName>
        <fullName evidence="3">histidine kinase</fullName>
        <ecNumber evidence="3">2.7.13.3</ecNumber>
    </recommendedName>
</protein>
<dbReference type="InterPro" id="IPR004358">
    <property type="entry name" value="Sig_transdc_His_kin-like_C"/>
</dbReference>
<keyword evidence="5" id="KW-0808">Transferase</keyword>
<dbReference type="EMBL" id="CP000267">
    <property type="protein sequence ID" value="ABD68833.1"/>
    <property type="molecule type" value="Genomic_DNA"/>
</dbReference>
<keyword evidence="4" id="KW-0597">Phosphoprotein</keyword>
<dbReference type="eggNOG" id="COG2205">
    <property type="taxonomic scope" value="Bacteria"/>
</dbReference>
<keyword evidence="9 10" id="KW-0472">Membrane</keyword>
<dbReference type="CDD" id="cd00075">
    <property type="entry name" value="HATPase"/>
    <property type="match status" value="1"/>
</dbReference>
<evidence type="ECO:0000256" key="8">
    <source>
        <dbReference type="ARBA" id="ARBA00022989"/>
    </source>
</evidence>
<evidence type="ECO:0000256" key="10">
    <source>
        <dbReference type="SAM" id="Phobius"/>
    </source>
</evidence>
<comment type="subcellular location">
    <subcellularLocation>
        <location evidence="2">Membrane</location>
    </subcellularLocation>
</comment>
<evidence type="ECO:0000259" key="11">
    <source>
        <dbReference type="PROSITE" id="PS50109"/>
    </source>
</evidence>
<dbReference type="SMART" id="SM00388">
    <property type="entry name" value="HisKA"/>
    <property type="match status" value="1"/>
</dbReference>
<dbReference type="InterPro" id="IPR005467">
    <property type="entry name" value="His_kinase_dom"/>
</dbReference>
<comment type="catalytic activity">
    <reaction evidence="1">
        <text>ATP + protein L-histidine = ADP + protein N-phospho-L-histidine.</text>
        <dbReference type="EC" id="2.7.13.3"/>
    </reaction>
</comment>
<dbReference type="Proteomes" id="UP000008332">
    <property type="component" value="Chromosome"/>
</dbReference>
<dbReference type="GO" id="GO:0005886">
    <property type="term" value="C:plasma membrane"/>
    <property type="evidence" value="ECO:0007669"/>
    <property type="project" value="TreeGrafter"/>
</dbReference>
<feature type="transmembrane region" description="Helical" evidence="10">
    <location>
        <begin position="27"/>
        <end position="47"/>
    </location>
</feature>
<dbReference type="SUPFAM" id="SSF47384">
    <property type="entry name" value="Homodimeric domain of signal transducing histidine kinase"/>
    <property type="match status" value="1"/>
</dbReference>
<evidence type="ECO:0000256" key="2">
    <source>
        <dbReference type="ARBA" id="ARBA00004370"/>
    </source>
</evidence>
<gene>
    <name evidence="12" type="ordered locus">Rfer_1092</name>
</gene>
<dbReference type="Pfam" id="PF02518">
    <property type="entry name" value="HATPase_c"/>
    <property type="match status" value="1"/>
</dbReference>
<accession>Q21ZH0</accession>
<dbReference type="SMART" id="SM00387">
    <property type="entry name" value="HATPase_c"/>
    <property type="match status" value="1"/>
</dbReference>
<keyword evidence="8 10" id="KW-1133">Transmembrane helix</keyword>
<evidence type="ECO:0000313" key="12">
    <source>
        <dbReference type="EMBL" id="ABD68833.1"/>
    </source>
</evidence>
<dbReference type="InterPro" id="IPR003594">
    <property type="entry name" value="HATPase_dom"/>
</dbReference>
<name>Q21ZH0_ALBFT</name>
<dbReference type="Pfam" id="PF08521">
    <property type="entry name" value="2CSK_N"/>
    <property type="match status" value="1"/>
</dbReference>
<dbReference type="GO" id="GO:0000155">
    <property type="term" value="F:phosphorelay sensor kinase activity"/>
    <property type="evidence" value="ECO:0007669"/>
    <property type="project" value="InterPro"/>
</dbReference>
<evidence type="ECO:0000256" key="5">
    <source>
        <dbReference type="ARBA" id="ARBA00022679"/>
    </source>
</evidence>
<dbReference type="Gene3D" id="3.30.565.10">
    <property type="entry name" value="Histidine kinase-like ATPase, C-terminal domain"/>
    <property type="match status" value="1"/>
</dbReference>
<dbReference type="Gene3D" id="1.10.287.130">
    <property type="match status" value="1"/>
</dbReference>
<evidence type="ECO:0000313" key="13">
    <source>
        <dbReference type="Proteomes" id="UP000008332"/>
    </source>
</evidence>
<dbReference type="PROSITE" id="PS50109">
    <property type="entry name" value="HIS_KIN"/>
    <property type="match status" value="1"/>
</dbReference>
<evidence type="ECO:0000256" key="9">
    <source>
        <dbReference type="ARBA" id="ARBA00023136"/>
    </source>
</evidence>
<dbReference type="STRING" id="338969.Rfer_1092"/>
<keyword evidence="6 10" id="KW-0812">Transmembrane</keyword>
<dbReference type="PANTHER" id="PTHR45436">
    <property type="entry name" value="SENSOR HISTIDINE KINASE YKOH"/>
    <property type="match status" value="1"/>
</dbReference>
<dbReference type="EC" id="2.7.13.3" evidence="3"/>
<dbReference type="CDD" id="cd00082">
    <property type="entry name" value="HisKA"/>
    <property type="match status" value="1"/>
</dbReference>
<dbReference type="InterPro" id="IPR036097">
    <property type="entry name" value="HisK_dim/P_sf"/>
</dbReference>
<evidence type="ECO:0000256" key="1">
    <source>
        <dbReference type="ARBA" id="ARBA00000085"/>
    </source>
</evidence>
<proteinExistence type="predicted"/>
<dbReference type="KEGG" id="rfr:Rfer_1092"/>
<keyword evidence="7 12" id="KW-0418">Kinase</keyword>
<keyword evidence="13" id="KW-1185">Reference proteome</keyword>